<keyword evidence="3" id="KW-1185">Reference proteome</keyword>
<evidence type="ECO:0000313" key="2">
    <source>
        <dbReference type="EMBL" id="QBJ03916.1"/>
    </source>
</evidence>
<dbReference type="Proteomes" id="UP000306187">
    <property type="component" value="Segment"/>
</dbReference>
<evidence type="ECO:0000256" key="1">
    <source>
        <dbReference type="SAM" id="MobiDB-lite"/>
    </source>
</evidence>
<organism evidence="2 3">
    <name type="scientific">Lactobacillus phage SAC12B</name>
    <dbReference type="NCBI Taxonomy" id="2510941"/>
    <lineage>
        <taxon>Viruses</taxon>
        <taxon>Duplodnaviria</taxon>
        <taxon>Heunggongvirae</taxon>
        <taxon>Uroviricota</taxon>
        <taxon>Caudoviricetes</taxon>
        <taxon>Herelleviridae</taxon>
        <taxon>Tybeckvirus</taxon>
        <taxon>Tybeckvirus SAC12B</taxon>
    </lineage>
</organism>
<feature type="region of interest" description="Disordered" evidence="1">
    <location>
        <begin position="1"/>
        <end position="33"/>
    </location>
</feature>
<reference evidence="2" key="1">
    <citation type="submission" date="2019-02" db="EMBL/GenBank/DDBJ databases">
        <title>Isolation of virulent Lactobacillus brevis phages.</title>
        <authorList>
            <person name="Feyereisen M."/>
            <person name="Mahony J."/>
            <person name="O'Sullivan T."/>
            <person name="van Sinderen D."/>
        </authorList>
    </citation>
    <scope>NUCLEOTIDE SEQUENCE [LARGE SCALE GENOMIC DNA]</scope>
</reference>
<sequence length="321" mass="35796">MTQYDESQPVNFGKSSSDNTQGEPVKFNDLGISSNSTNAIKNVIHSKNENSQTGGTDSPHNLGNNTNVEFDISQIFDLINKTGYHAKWERCFLCTCVNSSTGIPKSDCPICHGSGIAYLPATDLSITIQSQGKGVKYQDIGLMDSGSALGTVQVNQYVSFRDRISIPDQMLVQSYLFNMDDNRMKYGMRIPYSVAKFMLVKNSNNEDLVEGVDFSYNKDTHFFKPLSNKVYSGVNISMNILVELRYIVVDLLKQARYQYTQSEMPSGTAKFDRLPQYILLKREDAWIGNVSFTGTSTVDKTGIVDPKRSMDTNSTLKGFGF</sequence>
<gene>
    <name evidence="2" type="ORF">SAC12B_0127</name>
</gene>
<name>A0A4Y5FFQ3_9CAUD</name>
<evidence type="ECO:0000313" key="3">
    <source>
        <dbReference type="Proteomes" id="UP000306187"/>
    </source>
</evidence>
<feature type="compositionally biased region" description="Polar residues" evidence="1">
    <location>
        <begin position="1"/>
        <end position="22"/>
    </location>
</feature>
<protein>
    <submittedName>
        <fullName evidence="2">Capsid protein</fullName>
    </submittedName>
</protein>
<accession>A0A4Y5FFQ3</accession>
<dbReference type="EMBL" id="MK504446">
    <property type="protein sequence ID" value="QBJ03916.1"/>
    <property type="molecule type" value="Genomic_DNA"/>
</dbReference>
<proteinExistence type="predicted"/>